<dbReference type="AlphaFoldDB" id="A0A840YV98"/>
<reference evidence="1 2" key="1">
    <citation type="submission" date="2020-08" db="EMBL/GenBank/DDBJ databases">
        <title>Genomic Encyclopedia of Type Strains, Phase IV (KMG-IV): sequencing the most valuable type-strain genomes for metagenomic binning, comparative biology and taxonomic classification.</title>
        <authorList>
            <person name="Goeker M."/>
        </authorList>
    </citation>
    <scope>NUCLEOTIDE SEQUENCE [LARGE SCALE GENOMIC DNA]</scope>
    <source>
        <strain evidence="1 2">DSM 27203</strain>
    </source>
</reference>
<dbReference type="EMBL" id="JACIJI010000001">
    <property type="protein sequence ID" value="MBB5717469.1"/>
    <property type="molecule type" value="Genomic_DNA"/>
</dbReference>
<evidence type="ECO:0000313" key="1">
    <source>
        <dbReference type="EMBL" id="MBB5717469.1"/>
    </source>
</evidence>
<organism evidence="1 2">
    <name type="scientific">Stakelama sediminis</name>
    <dbReference type="NCBI Taxonomy" id="463200"/>
    <lineage>
        <taxon>Bacteria</taxon>
        <taxon>Pseudomonadati</taxon>
        <taxon>Pseudomonadota</taxon>
        <taxon>Alphaproteobacteria</taxon>
        <taxon>Sphingomonadales</taxon>
        <taxon>Sphingomonadaceae</taxon>
        <taxon>Stakelama</taxon>
    </lineage>
</organism>
<gene>
    <name evidence="1" type="ORF">FHR23_000376</name>
</gene>
<protein>
    <submittedName>
        <fullName evidence="1">Uncharacterized protein</fullName>
    </submittedName>
</protein>
<sequence>MRKQGIVDSVRRAYAVRPGYWFAPKLFGWGATPVTWQGWLSTGAFVLLLMVGMRILPNHAARLAYALPLTLGFALLACRKTDGGCRWHWGARR</sequence>
<accession>A0A840YV98</accession>
<dbReference type="Proteomes" id="UP000554342">
    <property type="component" value="Unassembled WGS sequence"/>
</dbReference>
<dbReference type="RefSeq" id="WP_184001229.1">
    <property type="nucleotide sequence ID" value="NZ_BAABIF010000004.1"/>
</dbReference>
<keyword evidence="2" id="KW-1185">Reference proteome</keyword>
<proteinExistence type="predicted"/>
<name>A0A840YV98_9SPHN</name>
<evidence type="ECO:0000313" key="2">
    <source>
        <dbReference type="Proteomes" id="UP000554342"/>
    </source>
</evidence>
<comment type="caution">
    <text evidence="1">The sequence shown here is derived from an EMBL/GenBank/DDBJ whole genome shotgun (WGS) entry which is preliminary data.</text>
</comment>